<dbReference type="Pfam" id="PF01814">
    <property type="entry name" value="Hemerythrin"/>
    <property type="match status" value="1"/>
</dbReference>
<dbReference type="AlphaFoldDB" id="A0A3B7MGM2"/>
<dbReference type="Gene3D" id="1.20.120.50">
    <property type="entry name" value="Hemerythrin-like"/>
    <property type="match status" value="1"/>
</dbReference>
<dbReference type="CDD" id="cd12107">
    <property type="entry name" value="Hemerythrin"/>
    <property type="match status" value="1"/>
</dbReference>
<feature type="domain" description="Hemerythrin-like" evidence="4">
    <location>
        <begin position="13"/>
        <end position="124"/>
    </location>
</feature>
<evidence type="ECO:0000256" key="3">
    <source>
        <dbReference type="ARBA" id="ARBA00023004"/>
    </source>
</evidence>
<name>A0A3B7MGM2_9CYAN</name>
<gene>
    <name evidence="5" type="ORF">D3A95_12730</name>
</gene>
<evidence type="ECO:0000313" key="6">
    <source>
        <dbReference type="Proteomes" id="UP000261812"/>
    </source>
</evidence>
<dbReference type="InterPro" id="IPR050669">
    <property type="entry name" value="Hemerythrin"/>
</dbReference>
<protein>
    <submittedName>
        <fullName evidence="5">Hemerythrin family protein</fullName>
    </submittedName>
</protein>
<reference evidence="6" key="1">
    <citation type="submission" date="2018-09" db="EMBL/GenBank/DDBJ databases">
        <title>Complete genome sequence of thermophilic cyanobacteria strain Thermosynechococcus elongatus PKUAC-SCTE542.</title>
        <authorList>
            <person name="Liang Y."/>
            <person name="Tang J."/>
            <person name="Daroch M."/>
        </authorList>
    </citation>
    <scope>NUCLEOTIDE SEQUENCE [LARGE SCALE GENOMIC DNA]</scope>
    <source>
        <strain evidence="6">E542</strain>
    </source>
</reference>
<dbReference type="SUPFAM" id="SSF47188">
    <property type="entry name" value="Hemerythrin-like"/>
    <property type="match status" value="1"/>
</dbReference>
<proteinExistence type="inferred from homology"/>
<keyword evidence="3" id="KW-0408">Iron</keyword>
<dbReference type="PANTHER" id="PTHR37164">
    <property type="entry name" value="BACTERIOHEMERYTHRIN"/>
    <property type="match status" value="1"/>
</dbReference>
<evidence type="ECO:0000313" key="5">
    <source>
        <dbReference type="EMBL" id="AXY68604.1"/>
    </source>
</evidence>
<organism evidence="5 6">
    <name type="scientific">Thermosynechococcus sichuanensis E542</name>
    <dbReference type="NCBI Taxonomy" id="2016101"/>
    <lineage>
        <taxon>Bacteria</taxon>
        <taxon>Bacillati</taxon>
        <taxon>Cyanobacteriota</taxon>
        <taxon>Cyanophyceae</taxon>
        <taxon>Acaryochloridales</taxon>
        <taxon>Thermosynechococcaceae</taxon>
        <taxon>Thermosynechococcus</taxon>
        <taxon>Thermosynechococcus sichuanensis</taxon>
    </lineage>
</organism>
<comment type="similarity">
    <text evidence="1">Belongs to the hemerythrin family.</text>
</comment>
<dbReference type="InterPro" id="IPR012827">
    <property type="entry name" value="Hemerythrin_metal-bd"/>
</dbReference>
<keyword evidence="2" id="KW-0479">Metal-binding</keyword>
<evidence type="ECO:0000256" key="2">
    <source>
        <dbReference type="ARBA" id="ARBA00022723"/>
    </source>
</evidence>
<dbReference type="Proteomes" id="UP000261812">
    <property type="component" value="Chromosome"/>
</dbReference>
<dbReference type="EMBL" id="CP032152">
    <property type="protein sequence ID" value="AXY68604.1"/>
    <property type="molecule type" value="Genomic_DNA"/>
</dbReference>
<dbReference type="InterPro" id="IPR035938">
    <property type="entry name" value="Hemerythrin-like_sf"/>
</dbReference>
<dbReference type="PANTHER" id="PTHR37164:SF1">
    <property type="entry name" value="BACTERIOHEMERYTHRIN"/>
    <property type="match status" value="1"/>
</dbReference>
<sequence>MDGLAWQAAFVSGLAEIDQEHQALLAMLQQLRSAIAAGATFSQVKSQLLACASETQRHFQHEETLMAAANHPLYLSHRAAHQNLLRDLSGVLEEVQEHPTKLTPETIEAIGNLVLRHIREEDLPMLYLLTHPEELARQQAAELTAENVF</sequence>
<accession>A0A3B7MGM2</accession>
<keyword evidence="6" id="KW-1185">Reference proteome</keyword>
<dbReference type="NCBIfam" id="TIGR02481">
    <property type="entry name" value="hemeryth_dom"/>
    <property type="match status" value="1"/>
</dbReference>
<dbReference type="GO" id="GO:0046872">
    <property type="term" value="F:metal ion binding"/>
    <property type="evidence" value="ECO:0007669"/>
    <property type="project" value="UniProtKB-KW"/>
</dbReference>
<evidence type="ECO:0000259" key="4">
    <source>
        <dbReference type="Pfam" id="PF01814"/>
    </source>
</evidence>
<dbReference type="InterPro" id="IPR012312">
    <property type="entry name" value="Hemerythrin-like"/>
</dbReference>
<evidence type="ECO:0000256" key="1">
    <source>
        <dbReference type="ARBA" id="ARBA00010587"/>
    </source>
</evidence>
<dbReference type="KEGG" id="tsq:D3A95_12730"/>
<dbReference type="RefSeq" id="WP_181495320.1">
    <property type="nucleotide sequence ID" value="NZ_CP032152.1"/>
</dbReference>